<gene>
    <name evidence="2" type="ORF">E2C01_100983</name>
</gene>
<reference evidence="2 3" key="1">
    <citation type="submission" date="2019-05" db="EMBL/GenBank/DDBJ databases">
        <title>Another draft genome of Portunus trituberculatus and its Hox gene families provides insights of decapod evolution.</title>
        <authorList>
            <person name="Jeong J.-H."/>
            <person name="Song I."/>
            <person name="Kim S."/>
            <person name="Choi T."/>
            <person name="Kim D."/>
            <person name="Ryu S."/>
            <person name="Kim W."/>
        </authorList>
    </citation>
    <scope>NUCLEOTIDE SEQUENCE [LARGE SCALE GENOMIC DNA]</scope>
    <source>
        <tissue evidence="2">Muscle</tissue>
    </source>
</reference>
<feature type="compositionally biased region" description="Acidic residues" evidence="1">
    <location>
        <begin position="30"/>
        <end position="40"/>
    </location>
</feature>
<dbReference type="Proteomes" id="UP000324222">
    <property type="component" value="Unassembled WGS sequence"/>
</dbReference>
<feature type="compositionally biased region" description="Basic and acidic residues" evidence="1">
    <location>
        <begin position="48"/>
        <end position="67"/>
    </location>
</feature>
<proteinExistence type="predicted"/>
<organism evidence="2 3">
    <name type="scientific">Portunus trituberculatus</name>
    <name type="common">Swimming crab</name>
    <name type="synonym">Neptunus trituberculatus</name>
    <dbReference type="NCBI Taxonomy" id="210409"/>
    <lineage>
        <taxon>Eukaryota</taxon>
        <taxon>Metazoa</taxon>
        <taxon>Ecdysozoa</taxon>
        <taxon>Arthropoda</taxon>
        <taxon>Crustacea</taxon>
        <taxon>Multicrustacea</taxon>
        <taxon>Malacostraca</taxon>
        <taxon>Eumalacostraca</taxon>
        <taxon>Eucarida</taxon>
        <taxon>Decapoda</taxon>
        <taxon>Pleocyemata</taxon>
        <taxon>Brachyura</taxon>
        <taxon>Eubrachyura</taxon>
        <taxon>Portunoidea</taxon>
        <taxon>Portunidae</taxon>
        <taxon>Portuninae</taxon>
        <taxon>Portunus</taxon>
    </lineage>
</organism>
<comment type="caution">
    <text evidence="2">The sequence shown here is derived from an EMBL/GenBank/DDBJ whole genome shotgun (WGS) entry which is preliminary data.</text>
</comment>
<name>A0A5B7K8D1_PORTR</name>
<keyword evidence="3" id="KW-1185">Reference proteome</keyword>
<dbReference type="EMBL" id="VSRR010145109">
    <property type="protein sequence ID" value="MPD05251.1"/>
    <property type="molecule type" value="Genomic_DNA"/>
</dbReference>
<sequence>MTVNRNTLHCPHTTILHIRTSLYSPVEEDERLYSPVEEDERLYSPVVEDERLYSPVVEDEHSNKHQT</sequence>
<dbReference type="AlphaFoldDB" id="A0A5B7K8D1"/>
<protein>
    <submittedName>
        <fullName evidence="2">Uncharacterized protein</fullName>
    </submittedName>
</protein>
<evidence type="ECO:0000313" key="2">
    <source>
        <dbReference type="EMBL" id="MPD05251.1"/>
    </source>
</evidence>
<feature type="region of interest" description="Disordered" evidence="1">
    <location>
        <begin position="30"/>
        <end position="67"/>
    </location>
</feature>
<evidence type="ECO:0000313" key="3">
    <source>
        <dbReference type="Proteomes" id="UP000324222"/>
    </source>
</evidence>
<accession>A0A5B7K8D1</accession>
<evidence type="ECO:0000256" key="1">
    <source>
        <dbReference type="SAM" id="MobiDB-lite"/>
    </source>
</evidence>